<proteinExistence type="predicted"/>
<accession>W2SP89</accession>
<sequence>MVSGEGVSCTSVLLPTDAVKGDSEICDVPVSSRSQIQGVDGSIVADVTSPHGKDHRIVFYRNINVFSFELLDSSQRHSITYRLDELLCVRTKPVRIKRGIPVAVEEEVSHTMSISTRDHCHSFLNYLLISS</sequence>
<dbReference type="OrthoDB" id="5866632at2759"/>
<dbReference type="STRING" id="51031.W2SP89"/>
<evidence type="ECO:0000313" key="1">
    <source>
        <dbReference type="EMBL" id="ETN71318.1"/>
    </source>
</evidence>
<gene>
    <name evidence="1" type="ORF">NECAME_14258</name>
</gene>
<dbReference type="AlphaFoldDB" id="W2SP89"/>
<reference evidence="2" key="1">
    <citation type="journal article" date="2014" name="Nat. Genet.">
        <title>Genome of the human hookworm Necator americanus.</title>
        <authorList>
            <person name="Tang Y.T."/>
            <person name="Gao X."/>
            <person name="Rosa B.A."/>
            <person name="Abubucker S."/>
            <person name="Hallsworth-Pepin K."/>
            <person name="Martin J."/>
            <person name="Tyagi R."/>
            <person name="Heizer E."/>
            <person name="Zhang X."/>
            <person name="Bhonagiri-Palsikar V."/>
            <person name="Minx P."/>
            <person name="Warren W.C."/>
            <person name="Wang Q."/>
            <person name="Zhan B."/>
            <person name="Hotez P.J."/>
            <person name="Sternberg P.W."/>
            <person name="Dougall A."/>
            <person name="Gaze S.T."/>
            <person name="Mulvenna J."/>
            <person name="Sotillo J."/>
            <person name="Ranganathan S."/>
            <person name="Rabelo E.M."/>
            <person name="Wilson R.K."/>
            <person name="Felgner P.L."/>
            <person name="Bethony J."/>
            <person name="Hawdon J.M."/>
            <person name="Gasser R.B."/>
            <person name="Loukas A."/>
            <person name="Mitreva M."/>
        </authorList>
    </citation>
    <scope>NUCLEOTIDE SEQUENCE [LARGE SCALE GENOMIC DNA]</scope>
</reference>
<dbReference type="KEGG" id="nai:NECAME_14258"/>
<protein>
    <submittedName>
        <fullName evidence="1">Uncharacterized protein</fullName>
    </submittedName>
</protein>
<evidence type="ECO:0000313" key="2">
    <source>
        <dbReference type="Proteomes" id="UP000053676"/>
    </source>
</evidence>
<keyword evidence="2" id="KW-1185">Reference proteome</keyword>
<dbReference type="Proteomes" id="UP000053676">
    <property type="component" value="Unassembled WGS sequence"/>
</dbReference>
<dbReference type="EMBL" id="KI668816">
    <property type="protein sequence ID" value="ETN71318.1"/>
    <property type="molecule type" value="Genomic_DNA"/>
</dbReference>
<name>W2SP89_NECAM</name>
<organism evidence="1 2">
    <name type="scientific">Necator americanus</name>
    <name type="common">Human hookworm</name>
    <dbReference type="NCBI Taxonomy" id="51031"/>
    <lineage>
        <taxon>Eukaryota</taxon>
        <taxon>Metazoa</taxon>
        <taxon>Ecdysozoa</taxon>
        <taxon>Nematoda</taxon>
        <taxon>Chromadorea</taxon>
        <taxon>Rhabditida</taxon>
        <taxon>Rhabditina</taxon>
        <taxon>Rhabditomorpha</taxon>
        <taxon>Strongyloidea</taxon>
        <taxon>Ancylostomatidae</taxon>
        <taxon>Bunostominae</taxon>
        <taxon>Necator</taxon>
    </lineage>
</organism>